<dbReference type="EMBL" id="JAKLMC020000008">
    <property type="protein sequence ID" value="KAK5954439.1"/>
    <property type="molecule type" value="Genomic_DNA"/>
</dbReference>
<gene>
    <name evidence="2" type="ORF">OHC33_004161</name>
</gene>
<proteinExistence type="predicted"/>
<sequence>MSAIKPAIARKSTRKDDKKAVLGGKLHKVDDGRVMKTAVAKHDVPSTSALTYRPRTIAKPASATSFKPAPCTSDVEVIDKKSQFTLPSLAEIDFNTELGQFYFSCLFPHYRPAVRIMKTVGNTKFEYMPEKRGRAVVQKELNGEEKCCQQQG</sequence>
<evidence type="ECO:0000256" key="1">
    <source>
        <dbReference type="SAM" id="MobiDB-lite"/>
    </source>
</evidence>
<feature type="region of interest" description="Disordered" evidence="1">
    <location>
        <begin position="1"/>
        <end position="21"/>
    </location>
</feature>
<name>A0AAN8I6E0_9EURO</name>
<dbReference type="Proteomes" id="UP001316803">
    <property type="component" value="Unassembled WGS sequence"/>
</dbReference>
<comment type="caution">
    <text evidence="2">The sequence shown here is derived from an EMBL/GenBank/DDBJ whole genome shotgun (WGS) entry which is preliminary data.</text>
</comment>
<accession>A0AAN8I6E0</accession>
<reference evidence="2 3" key="1">
    <citation type="submission" date="2022-12" db="EMBL/GenBank/DDBJ databases">
        <title>Genomic features and morphological characterization of a novel Knufia sp. strain isolated from spacecraft assembly facility.</title>
        <authorList>
            <person name="Teixeira M."/>
            <person name="Chander A.M."/>
            <person name="Stajich J.E."/>
            <person name="Venkateswaran K."/>
        </authorList>
    </citation>
    <scope>NUCLEOTIDE SEQUENCE [LARGE SCALE GENOMIC DNA]</scope>
    <source>
        <strain evidence="2 3">FJI-L2-BK-P2</strain>
    </source>
</reference>
<dbReference type="AlphaFoldDB" id="A0AAN8I6E0"/>
<evidence type="ECO:0000313" key="3">
    <source>
        <dbReference type="Proteomes" id="UP001316803"/>
    </source>
</evidence>
<organism evidence="2 3">
    <name type="scientific">Knufia fluminis</name>
    <dbReference type="NCBI Taxonomy" id="191047"/>
    <lineage>
        <taxon>Eukaryota</taxon>
        <taxon>Fungi</taxon>
        <taxon>Dikarya</taxon>
        <taxon>Ascomycota</taxon>
        <taxon>Pezizomycotina</taxon>
        <taxon>Eurotiomycetes</taxon>
        <taxon>Chaetothyriomycetidae</taxon>
        <taxon>Chaetothyriales</taxon>
        <taxon>Trichomeriaceae</taxon>
        <taxon>Knufia</taxon>
    </lineage>
</organism>
<keyword evidence="3" id="KW-1185">Reference proteome</keyword>
<evidence type="ECO:0000313" key="2">
    <source>
        <dbReference type="EMBL" id="KAK5954439.1"/>
    </source>
</evidence>
<protein>
    <submittedName>
        <fullName evidence="2">Uncharacterized protein</fullName>
    </submittedName>
</protein>